<dbReference type="AlphaFoldDB" id="A0A858BTT2"/>
<evidence type="ECO:0000313" key="1">
    <source>
        <dbReference type="EMBL" id="QIB68599.1"/>
    </source>
</evidence>
<accession>A0A858BTT2</accession>
<reference evidence="1 2" key="1">
    <citation type="submission" date="2020-02" db="EMBL/GenBank/DDBJ databases">
        <authorList>
            <person name="Kim Y.B."/>
            <person name="Roh S.W."/>
        </authorList>
    </citation>
    <scope>NUCLEOTIDE SEQUENCE [LARGE SCALE GENOMIC DNA]</scope>
    <source>
        <strain evidence="1 2">DSM 103574</strain>
    </source>
</reference>
<proteinExistence type="predicted"/>
<dbReference type="RefSeq" id="WP_163065462.1">
    <property type="nucleotide sequence ID" value="NZ_CP048649.1"/>
</dbReference>
<organism evidence="1 2">
    <name type="scientific">Aminipila butyrica</name>
    <dbReference type="NCBI Taxonomy" id="433296"/>
    <lineage>
        <taxon>Bacteria</taxon>
        <taxon>Bacillati</taxon>
        <taxon>Bacillota</taxon>
        <taxon>Clostridia</taxon>
        <taxon>Peptostreptococcales</taxon>
        <taxon>Anaerovoracaceae</taxon>
        <taxon>Aminipila</taxon>
    </lineage>
</organism>
<sequence>MPVAALDKAVVQTMEYIARESRLILEKGKPKGQQEINLETGEIEEDKSEACMCGVCDDCCDCPVEGNWEPCETNQRLLDSKLEELRR</sequence>
<protein>
    <submittedName>
        <fullName evidence="1">Uncharacterized protein</fullName>
    </submittedName>
</protein>
<keyword evidence="2" id="KW-1185">Reference proteome</keyword>
<name>A0A858BTT2_9FIRM</name>
<dbReference type="KEGG" id="abut:Ami103574_04355"/>
<gene>
    <name evidence="1" type="ORF">Ami103574_04355</name>
</gene>
<dbReference type="Proteomes" id="UP000466848">
    <property type="component" value="Chromosome"/>
</dbReference>
<evidence type="ECO:0000313" key="2">
    <source>
        <dbReference type="Proteomes" id="UP000466848"/>
    </source>
</evidence>
<dbReference type="EMBL" id="CP048649">
    <property type="protein sequence ID" value="QIB68599.1"/>
    <property type="molecule type" value="Genomic_DNA"/>
</dbReference>